<reference evidence="3 4" key="1">
    <citation type="journal article" date="2015" name="Nature">
        <title>rRNA introns, odd ribosomes, and small enigmatic genomes across a large radiation of phyla.</title>
        <authorList>
            <person name="Brown C.T."/>
            <person name="Hug L.A."/>
            <person name="Thomas B.C."/>
            <person name="Sharon I."/>
            <person name="Castelle C.J."/>
            <person name="Singh A."/>
            <person name="Wilkins M.J."/>
            <person name="Williams K.H."/>
            <person name="Banfield J.F."/>
        </authorList>
    </citation>
    <scope>NUCLEOTIDE SEQUENCE [LARGE SCALE GENOMIC DNA]</scope>
</reference>
<sequence length="386" mass="45064">MEYNVFMNTKVALVHDFLIRKGGAERVLKALAEMFPEAPIYTFLYDEKKVGDDFPAERVRTSFLQKFPGFLRKRQRFLLPFLPIAPETFDLREFDLVISSSSAFAKGIITKPKTIHVCYCHSPMRYGWDWYHEYIQETFSGSFAKFAKWPAKLLMHYMRIWDRHASDRVEYFIANSQTTARRIAKYYRRDAKIIYPPVNITLEDEGARRAQNSITYNLKPKTYFLIVSQLIPYKKIDIAVEAFNKLGFPLIIIGEGKQRKELEKAAKSNVKFLGWQADEVVKEYYRNCLAFVFPGEEDFGITAIEAMSFGKPVLAFRKGGLTETVEEGLTGEFFDDPEPEILADGVRRIRENLNRYDPEHIRNQAKKFSEKRFKSEIKNFVQKLKP</sequence>
<dbReference type="EMBL" id="LCLU01000001">
    <property type="protein sequence ID" value="KKU22979.1"/>
    <property type="molecule type" value="Genomic_DNA"/>
</dbReference>
<dbReference type="InterPro" id="IPR028098">
    <property type="entry name" value="Glyco_trans_4-like_N"/>
</dbReference>
<name>A0A0G1NQN4_9BACT</name>
<protein>
    <recommendedName>
        <fullName evidence="5">Glycosyl transferase group 1</fullName>
    </recommendedName>
</protein>
<dbReference type="PANTHER" id="PTHR45947">
    <property type="entry name" value="SULFOQUINOVOSYL TRANSFERASE SQD2"/>
    <property type="match status" value="1"/>
</dbReference>
<comment type="caution">
    <text evidence="3">The sequence shown here is derived from an EMBL/GenBank/DDBJ whole genome shotgun (WGS) entry which is preliminary data.</text>
</comment>
<dbReference type="GO" id="GO:0016757">
    <property type="term" value="F:glycosyltransferase activity"/>
    <property type="evidence" value="ECO:0007669"/>
    <property type="project" value="InterPro"/>
</dbReference>
<evidence type="ECO:0000313" key="4">
    <source>
        <dbReference type="Proteomes" id="UP000034569"/>
    </source>
</evidence>
<dbReference type="Pfam" id="PF13439">
    <property type="entry name" value="Glyco_transf_4"/>
    <property type="match status" value="1"/>
</dbReference>
<accession>A0A0G1NQN4</accession>
<dbReference type="PANTHER" id="PTHR45947:SF3">
    <property type="entry name" value="SULFOQUINOVOSYL TRANSFERASE SQD2"/>
    <property type="match status" value="1"/>
</dbReference>
<evidence type="ECO:0000259" key="1">
    <source>
        <dbReference type="Pfam" id="PF00534"/>
    </source>
</evidence>
<gene>
    <name evidence="3" type="ORF">UX33_C0001G0012</name>
</gene>
<evidence type="ECO:0000313" key="3">
    <source>
        <dbReference type="EMBL" id="KKU22979.1"/>
    </source>
</evidence>
<evidence type="ECO:0000259" key="2">
    <source>
        <dbReference type="Pfam" id="PF13439"/>
    </source>
</evidence>
<dbReference type="PATRIC" id="fig|1618619.3.peg.13"/>
<dbReference type="SUPFAM" id="SSF53756">
    <property type="entry name" value="UDP-Glycosyltransferase/glycogen phosphorylase"/>
    <property type="match status" value="1"/>
</dbReference>
<proteinExistence type="predicted"/>
<feature type="domain" description="Glycosyl transferase family 1" evidence="1">
    <location>
        <begin position="219"/>
        <end position="367"/>
    </location>
</feature>
<dbReference type="InterPro" id="IPR050194">
    <property type="entry name" value="Glycosyltransferase_grp1"/>
</dbReference>
<dbReference type="Pfam" id="PF00534">
    <property type="entry name" value="Glycos_transf_1"/>
    <property type="match status" value="1"/>
</dbReference>
<dbReference type="Gene3D" id="3.40.50.2000">
    <property type="entry name" value="Glycogen Phosphorylase B"/>
    <property type="match status" value="2"/>
</dbReference>
<dbReference type="InterPro" id="IPR001296">
    <property type="entry name" value="Glyco_trans_1"/>
</dbReference>
<feature type="domain" description="Glycosyltransferase subfamily 4-like N-terminal" evidence="2">
    <location>
        <begin position="22"/>
        <end position="200"/>
    </location>
</feature>
<dbReference type="Proteomes" id="UP000034569">
    <property type="component" value="Unassembled WGS sequence"/>
</dbReference>
<evidence type="ECO:0008006" key="5">
    <source>
        <dbReference type="Google" id="ProtNLM"/>
    </source>
</evidence>
<dbReference type="AlphaFoldDB" id="A0A0G1NQN4"/>
<organism evidence="3 4">
    <name type="scientific">Candidatus Azambacteria bacterium GW2011_GWC1_46_13</name>
    <dbReference type="NCBI Taxonomy" id="1618619"/>
    <lineage>
        <taxon>Bacteria</taxon>
        <taxon>Candidatus Azamiibacteriota</taxon>
    </lineage>
</organism>